<feature type="transmembrane region" description="Helical" evidence="1">
    <location>
        <begin position="39"/>
        <end position="57"/>
    </location>
</feature>
<dbReference type="Proteomes" id="UP000237983">
    <property type="component" value="Unassembled WGS sequence"/>
</dbReference>
<dbReference type="EMBL" id="PVTL01000010">
    <property type="protein sequence ID" value="PRY65412.1"/>
    <property type="molecule type" value="Genomic_DNA"/>
</dbReference>
<evidence type="ECO:0000256" key="1">
    <source>
        <dbReference type="SAM" id="Phobius"/>
    </source>
</evidence>
<name>A0A2T0V5F1_9MICO</name>
<accession>A0A2T0V5F1</accession>
<keyword evidence="1" id="KW-0472">Membrane</keyword>
<dbReference type="AlphaFoldDB" id="A0A2T0V5F1"/>
<feature type="transmembrane region" description="Helical" evidence="1">
    <location>
        <begin position="95"/>
        <end position="113"/>
    </location>
</feature>
<dbReference type="RefSeq" id="WP_106214640.1">
    <property type="nucleotide sequence ID" value="NZ_PVTL01000010.1"/>
</dbReference>
<keyword evidence="3" id="KW-1185">Reference proteome</keyword>
<evidence type="ECO:0000313" key="2">
    <source>
        <dbReference type="EMBL" id="PRY65412.1"/>
    </source>
</evidence>
<keyword evidence="1" id="KW-0812">Transmembrane</keyword>
<comment type="caution">
    <text evidence="2">The sequence shown here is derived from an EMBL/GenBank/DDBJ whole genome shotgun (WGS) entry which is preliminary data.</text>
</comment>
<protein>
    <submittedName>
        <fullName evidence="2">Uncharacterized protein</fullName>
    </submittedName>
</protein>
<sequence length="127" mass="13651">MPRAGLKPPGHDPVRGGLRALAELIAWIAAPIALWPHSIPLAIAAVLFLILPPAIFVTPGDRPGGDGPITAPGIITILSVVAHLVTATVAAWLLWPWWIAVLVTALCLVVVFTEQPRWKALLNYRPR</sequence>
<evidence type="ECO:0000313" key="3">
    <source>
        <dbReference type="Proteomes" id="UP000237983"/>
    </source>
</evidence>
<gene>
    <name evidence="2" type="ORF">B0I08_11044</name>
</gene>
<proteinExistence type="predicted"/>
<keyword evidence="1" id="KW-1133">Transmembrane helix</keyword>
<reference evidence="2 3" key="1">
    <citation type="submission" date="2018-03" db="EMBL/GenBank/DDBJ databases">
        <title>Genomic Encyclopedia of Type Strains, Phase III (KMG-III): the genomes of soil and plant-associated and newly described type strains.</title>
        <authorList>
            <person name="Whitman W."/>
        </authorList>
    </citation>
    <scope>NUCLEOTIDE SEQUENCE [LARGE SCALE GENOMIC DNA]</scope>
    <source>
        <strain evidence="2 3">CGMCC 1.12484</strain>
    </source>
</reference>
<feature type="transmembrane region" description="Helical" evidence="1">
    <location>
        <begin position="69"/>
        <end position="89"/>
    </location>
</feature>
<dbReference type="OrthoDB" id="6387906at2"/>
<organism evidence="2 3">
    <name type="scientific">Glaciihabitans tibetensis</name>
    <dbReference type="NCBI Taxonomy" id="1266600"/>
    <lineage>
        <taxon>Bacteria</taxon>
        <taxon>Bacillati</taxon>
        <taxon>Actinomycetota</taxon>
        <taxon>Actinomycetes</taxon>
        <taxon>Micrococcales</taxon>
        <taxon>Microbacteriaceae</taxon>
        <taxon>Glaciihabitans</taxon>
    </lineage>
</organism>